<gene>
    <name evidence="1" type="ORF">ARMOST_10516</name>
</gene>
<dbReference type="Proteomes" id="UP000219338">
    <property type="component" value="Unassembled WGS sequence"/>
</dbReference>
<organism evidence="1 2">
    <name type="scientific">Armillaria ostoyae</name>
    <name type="common">Armillaria root rot fungus</name>
    <dbReference type="NCBI Taxonomy" id="47428"/>
    <lineage>
        <taxon>Eukaryota</taxon>
        <taxon>Fungi</taxon>
        <taxon>Dikarya</taxon>
        <taxon>Basidiomycota</taxon>
        <taxon>Agaricomycotina</taxon>
        <taxon>Agaricomycetes</taxon>
        <taxon>Agaricomycetidae</taxon>
        <taxon>Agaricales</taxon>
        <taxon>Marasmiineae</taxon>
        <taxon>Physalacriaceae</taxon>
        <taxon>Armillaria</taxon>
    </lineage>
</organism>
<evidence type="ECO:0000313" key="1">
    <source>
        <dbReference type="EMBL" id="SJL07173.1"/>
    </source>
</evidence>
<accession>A0A284REH9</accession>
<keyword evidence="2" id="KW-1185">Reference proteome</keyword>
<reference evidence="2" key="1">
    <citation type="journal article" date="2017" name="Nat. Ecol. Evol.">
        <title>Genome expansion and lineage-specific genetic innovations in the forest pathogenic fungi Armillaria.</title>
        <authorList>
            <person name="Sipos G."/>
            <person name="Prasanna A.N."/>
            <person name="Walter M.C."/>
            <person name="O'Connor E."/>
            <person name="Balint B."/>
            <person name="Krizsan K."/>
            <person name="Kiss B."/>
            <person name="Hess J."/>
            <person name="Varga T."/>
            <person name="Slot J."/>
            <person name="Riley R."/>
            <person name="Boka B."/>
            <person name="Rigling D."/>
            <person name="Barry K."/>
            <person name="Lee J."/>
            <person name="Mihaltcheva S."/>
            <person name="LaButti K."/>
            <person name="Lipzen A."/>
            <person name="Waldron R."/>
            <person name="Moloney N.M."/>
            <person name="Sperisen C."/>
            <person name="Kredics L."/>
            <person name="Vagvoelgyi C."/>
            <person name="Patrignani A."/>
            <person name="Fitzpatrick D."/>
            <person name="Nagy I."/>
            <person name="Doyle S."/>
            <person name="Anderson J.B."/>
            <person name="Grigoriev I.V."/>
            <person name="Gueldener U."/>
            <person name="Muensterkoetter M."/>
            <person name="Nagy L.G."/>
        </authorList>
    </citation>
    <scope>NUCLEOTIDE SEQUENCE [LARGE SCALE GENOMIC DNA]</scope>
    <source>
        <strain evidence="2">C18/9</strain>
    </source>
</reference>
<dbReference type="EMBL" id="FUEG01000008">
    <property type="protein sequence ID" value="SJL07173.1"/>
    <property type="molecule type" value="Genomic_DNA"/>
</dbReference>
<dbReference type="OrthoDB" id="3020022at2759"/>
<name>A0A284REH9_ARMOS</name>
<evidence type="ECO:0000313" key="2">
    <source>
        <dbReference type="Proteomes" id="UP000219338"/>
    </source>
</evidence>
<proteinExistence type="predicted"/>
<sequence>MNLPPGHVLDITRNTELRRVYVVVDAMYHESPMTMPFSTILQGLTIEIVFRPGSGVDGIGRLNWSLLDAHVSQSMPSLRNINVKLHATNAHADECTNQVCTGRTRSGDKDMSDAVQYVREHLPTLNNMGALQVEEIGVVALANLATATGSLILRTTPGSINTTTVPDSCAWQCSILGTISMCGQNQLECLCSMSYQGRVSACIDCYISADEQGGEKLNKLYQTSCDNASSAAAATQTTPQLAVASTTKSATSKSNGSLSLRASSSSVYIFIGLAILSLF</sequence>
<protein>
    <submittedName>
        <fullName evidence="1">Uncharacterized protein</fullName>
    </submittedName>
</protein>
<dbReference type="AlphaFoldDB" id="A0A284REH9"/>